<evidence type="ECO:0000313" key="4">
    <source>
        <dbReference type="Proteomes" id="UP000003610"/>
    </source>
</evidence>
<dbReference type="eggNOG" id="COG4771">
    <property type="taxonomic scope" value="Bacteria"/>
</dbReference>
<dbReference type="EMBL" id="AEDO01000046">
    <property type="protein sequence ID" value="EFL45765.1"/>
    <property type="molecule type" value="Genomic_DNA"/>
</dbReference>
<dbReference type="Pfam" id="PF14905">
    <property type="entry name" value="OMP_b-brl_3"/>
    <property type="match status" value="1"/>
</dbReference>
<dbReference type="AlphaFoldDB" id="E1KS32"/>
<organism evidence="3 4">
    <name type="scientific">Prevotella disiens FB035-09AN</name>
    <dbReference type="NCBI Taxonomy" id="866771"/>
    <lineage>
        <taxon>Bacteria</taxon>
        <taxon>Pseudomonadati</taxon>
        <taxon>Bacteroidota</taxon>
        <taxon>Bacteroidia</taxon>
        <taxon>Bacteroidales</taxon>
        <taxon>Prevotellaceae</taxon>
        <taxon>Prevotella</taxon>
    </lineage>
</organism>
<evidence type="ECO:0000259" key="2">
    <source>
        <dbReference type="Pfam" id="PF14905"/>
    </source>
</evidence>
<accession>E1KS32</accession>
<feature type="domain" description="Outer membrane protein beta-barrel" evidence="2">
    <location>
        <begin position="362"/>
        <end position="733"/>
    </location>
</feature>
<dbReference type="InterPro" id="IPR008969">
    <property type="entry name" value="CarboxyPept-like_regulatory"/>
</dbReference>
<gene>
    <name evidence="3" type="ORF">HMPREF9296_1492</name>
</gene>
<dbReference type="STRING" id="866771.HMPREF9296_1492"/>
<feature type="signal peptide" evidence="1">
    <location>
        <begin position="1"/>
        <end position="21"/>
    </location>
</feature>
<proteinExistence type="predicted"/>
<dbReference type="Proteomes" id="UP000003610">
    <property type="component" value="Unassembled WGS sequence"/>
</dbReference>
<sequence>MNMKKLLFTALLLLGFQAAIAQHITGKVTDPKGESLAFATVALLSSADSSFVAATTTQDNGTFLLETNKKEGILMVSYIGYKNFYTPYKGQQLGVITLEEDSKMLEGVVIKANRLVNTANGYSFRPIGSGLEKTNKIQDMLAFLPGLTITDNKISLFDKYPVIYVNGLKITSQEELSALSPKLIDKVEVDYMSIGEGANEKAGTLRITTKKEQNGGYSGSLSATIDEMPKYGHLMDSPTFVFNASIGRWTFNYYANYTHQKLLADETNKYVFNSGKVTFNDSKTRSWLNAINTRLNISYELSKRATLALSEYVGNKDIKNKLNTRVTMMEGYGIEPKTFNNFLYSPESKFVQQTVGKYILQTDERGSNLEITADYYHRNYHLKQNQYVNDGLKAETKTHERINMYSIAPKLTQRFQNGKELKTGASYQYIHYNDATESLQNKVGAQKTYAYANLSGRIKKMMYGVGLTLQYNRMDVRTNGTQTIVDNTYLCPQANLAWAINPKRGTMLNFMYQHNVAEMPYSIVNSYKNFENPQHYTTGNPSLRTPTDHQFMARFAFNRHLSFMFMYDRVADVIYYQHGIDANDPSITWAKPANAKYERMMGAQVEYTCKPTKWWQTKVQAAALQDKFATAEKTITGKWGGKFWWNNNFNFSETFGGSLNGYWETAMTFENHAFRPVGNLNASLWKTLFNDKLRLSMESTLCGRGRKNTIYGDGFTSYYHNATHPTSFTFTAKWYFSGGKKVKQRHEAESIQEYKKIEERK</sequence>
<dbReference type="InterPro" id="IPR041700">
    <property type="entry name" value="OMP_b-brl_3"/>
</dbReference>
<protein>
    <recommendedName>
        <fullName evidence="2">Outer membrane protein beta-barrel domain-containing protein</fullName>
    </recommendedName>
</protein>
<feature type="chain" id="PRO_5003148318" description="Outer membrane protein beta-barrel domain-containing protein" evidence="1">
    <location>
        <begin position="22"/>
        <end position="761"/>
    </location>
</feature>
<keyword evidence="1" id="KW-0732">Signal</keyword>
<dbReference type="Pfam" id="PF13715">
    <property type="entry name" value="CarbopepD_reg_2"/>
    <property type="match status" value="1"/>
</dbReference>
<reference evidence="3 4" key="1">
    <citation type="submission" date="2010-08" db="EMBL/GenBank/DDBJ databases">
        <authorList>
            <person name="Durkin A.S."/>
            <person name="Madupu R."/>
            <person name="Torralba M."/>
            <person name="Gillis M."/>
            <person name="Methe B."/>
            <person name="Sutton G."/>
            <person name="Nelson K.E."/>
        </authorList>
    </citation>
    <scope>NUCLEOTIDE SEQUENCE [LARGE SCALE GENOMIC DNA]</scope>
    <source>
        <strain evidence="3 4">FB035-09AN</strain>
    </source>
</reference>
<evidence type="ECO:0000256" key="1">
    <source>
        <dbReference type="SAM" id="SignalP"/>
    </source>
</evidence>
<evidence type="ECO:0000313" key="3">
    <source>
        <dbReference type="EMBL" id="EFL45765.1"/>
    </source>
</evidence>
<dbReference type="SUPFAM" id="SSF49464">
    <property type="entry name" value="Carboxypeptidase regulatory domain-like"/>
    <property type="match status" value="1"/>
</dbReference>
<comment type="caution">
    <text evidence="3">The sequence shown here is derived from an EMBL/GenBank/DDBJ whole genome shotgun (WGS) entry which is preliminary data.</text>
</comment>
<dbReference type="SUPFAM" id="SSF56935">
    <property type="entry name" value="Porins"/>
    <property type="match status" value="1"/>
</dbReference>
<name>E1KS32_9BACT</name>